<dbReference type="OrthoDB" id="25223at2"/>
<protein>
    <submittedName>
        <fullName evidence="2">Uncharacterized protein</fullName>
    </submittedName>
</protein>
<geneLocation type="plasmid" evidence="2 4">
    <name>pMESIL01</name>
</geneLocation>
<dbReference type="AlphaFoldDB" id="D7BIM2"/>
<keyword evidence="4" id="KW-1185">Reference proteome</keyword>
<keyword evidence="2" id="KW-0614">Plasmid</keyword>
<dbReference type="PROSITE" id="PS51257">
    <property type="entry name" value="PROKAR_LIPOPROTEIN"/>
    <property type="match status" value="1"/>
</dbReference>
<dbReference type="KEGG" id="msv:Mesil_3206"/>
<proteinExistence type="predicted"/>
<sequence length="404" mass="41291">MKTYAILSGLLAFFLAACGGGTPPPPSSITLTVEDPMGSFNAAAYQVGSGSWQSLNMSGTVTKTGTFSLGSQSKYGVAVRCGGLKVKVIQATSVELSNPKVTCSQTTPSPVSFSVTVAVAPALFSPGDWVCLNGASCQPAATSVTLSPTLQSGPQDLVLTLRDSSFTSVKAAKVVRNVNVTNGGNTSASLTLSDQLPPVSFTLPTSPSGYAPPSVAILYRATGGSFADVSIPPSAYRPVSGYASGDLYYAEVNASTGSTGFLTHSQLFTSTPSLSLPAPWPTGSLSVSQQAHPIVSGLSRTDSDLRGYQMYLQIPAQIYYTATVSKGWLSGPSYTLPDLSATGLLGYTPPSGSGSFSVSALLSNTPLLSLDPSNPGLLSAGDYAQEATAQITNYTVGGGTVTLP</sequence>
<dbReference type="EMBL" id="CP002043">
    <property type="protein sequence ID" value="ADH65249.1"/>
    <property type="molecule type" value="Genomic_DNA"/>
</dbReference>
<dbReference type="HOGENOM" id="CLU_674066_0_0_0"/>
<evidence type="ECO:0000313" key="4">
    <source>
        <dbReference type="Proteomes" id="UP000001916"/>
    </source>
</evidence>
<dbReference type="EMBL" id="CP002043">
    <property type="protein sequence ID" value="ADH65028.1"/>
    <property type="molecule type" value="Genomic_DNA"/>
</dbReference>
<name>D7BIM2_ALLS1</name>
<evidence type="ECO:0000313" key="3">
    <source>
        <dbReference type="EMBL" id="ADH65249.1"/>
    </source>
</evidence>
<dbReference type="RefSeq" id="WP_013159554.1">
    <property type="nucleotide sequence ID" value="NC_014213.1"/>
</dbReference>
<feature type="chain" id="PRO_5007913249" evidence="1">
    <location>
        <begin position="20"/>
        <end position="404"/>
    </location>
</feature>
<evidence type="ECO:0000256" key="1">
    <source>
        <dbReference type="SAM" id="SignalP"/>
    </source>
</evidence>
<accession>D7BIM2</accession>
<keyword evidence="1" id="KW-0732">Signal</keyword>
<organism evidence="2 4">
    <name type="scientific">Allomeiothermus silvanus (strain ATCC 700542 / DSM 9946 / NBRC 106475 / NCIMB 13440 / VI-R2)</name>
    <name type="common">Thermus silvanus</name>
    <dbReference type="NCBI Taxonomy" id="526227"/>
    <lineage>
        <taxon>Bacteria</taxon>
        <taxon>Thermotogati</taxon>
        <taxon>Deinococcota</taxon>
        <taxon>Deinococci</taxon>
        <taxon>Thermales</taxon>
        <taxon>Thermaceae</taxon>
        <taxon>Allomeiothermus</taxon>
    </lineage>
</organism>
<reference evidence="2 4" key="1">
    <citation type="journal article" date="2010" name="Stand. Genomic Sci.">
        <title>Complete genome sequence of Meiothermus silvanus type strain (VI-R2).</title>
        <authorList>
            <person name="Sikorski J."/>
            <person name="Tindall B.J."/>
            <person name="Lowry S."/>
            <person name="Lucas S."/>
            <person name="Nolan M."/>
            <person name="Copeland A."/>
            <person name="Glavina Del Rio T."/>
            <person name="Tice H."/>
            <person name="Cheng J.F."/>
            <person name="Han C."/>
            <person name="Pitluck S."/>
            <person name="Liolios K."/>
            <person name="Ivanova N."/>
            <person name="Mavromatis K."/>
            <person name="Mikhailova N."/>
            <person name="Pati A."/>
            <person name="Goodwin L."/>
            <person name="Chen A."/>
            <person name="Palaniappan K."/>
            <person name="Land M."/>
            <person name="Hauser L."/>
            <person name="Chang Y.J."/>
            <person name="Jeffries C.D."/>
            <person name="Rohde M."/>
            <person name="Goker M."/>
            <person name="Woyke T."/>
            <person name="Bristow J."/>
            <person name="Eisen J.A."/>
            <person name="Markowitz V."/>
            <person name="Hugenholtz P."/>
            <person name="Kyrpides N.C."/>
            <person name="Klenk H.P."/>
            <person name="Lapidus A."/>
        </authorList>
    </citation>
    <scope>NUCLEOTIDE SEQUENCE [LARGE SCALE GENOMIC DNA]</scope>
    <source>
        <strain evidence="4">ATCC 700542 / DSM 9946 / VI-R2</strain>
        <strain evidence="2">DSM 9946</strain>
        <plasmid evidence="4">Plasmid pMESIL01</plasmid>
    </source>
</reference>
<dbReference type="KEGG" id="msv:Mesil_3441"/>
<gene>
    <name evidence="2" type="ORF">Mesil_3206</name>
    <name evidence="3" type="ORF">Mesil_3441</name>
</gene>
<dbReference type="Proteomes" id="UP000001916">
    <property type="component" value="Plasmid pMESIL01"/>
</dbReference>
<evidence type="ECO:0000313" key="2">
    <source>
        <dbReference type="EMBL" id="ADH65028.1"/>
    </source>
</evidence>
<feature type="signal peptide" evidence="1">
    <location>
        <begin position="1"/>
        <end position="19"/>
    </location>
</feature>
<reference evidence="2" key="2">
    <citation type="submission" date="2010-05" db="EMBL/GenBank/DDBJ databases">
        <title>The complete plasmid1 of Meiothermus silvanus DSM 9946.</title>
        <authorList>
            <consortium name="US DOE Joint Genome Institute (JGI-PGF)"/>
            <person name="Lucas S."/>
            <person name="Copeland A."/>
            <person name="Lapidus A."/>
            <person name="Glavina del Rio T."/>
            <person name="Dalin E."/>
            <person name="Tice H."/>
            <person name="Bruce D."/>
            <person name="Goodwin L."/>
            <person name="Pitluck S."/>
            <person name="Kyrpides N."/>
            <person name="Mavromatis K."/>
            <person name="Mikhailova N."/>
            <person name="Lowry S."/>
            <person name="Clum A."/>
            <person name="Brettin T."/>
            <person name="Detter J.C."/>
            <person name="Han C."/>
            <person name="Larimer F."/>
            <person name="Land M."/>
            <person name="Hauser L."/>
            <person name="Markowitz V."/>
            <person name="Cheng J.-F."/>
            <person name="Hugenholtz P."/>
            <person name="Woyke T."/>
            <person name="Wu D."/>
            <person name="Tindall B."/>
            <person name="Pomrenke H.G."/>
            <person name="Schneider S."/>
            <person name="Klenk H.-P."/>
            <person name="Eisen J.A."/>
        </authorList>
    </citation>
    <scope>NUCLEOTIDE SEQUENCE</scope>
    <source>
        <strain evidence="2">DSM 9946</strain>
        <plasmid evidence="2">pMESIL01</plasmid>
    </source>
</reference>